<feature type="signal peptide" evidence="1">
    <location>
        <begin position="1"/>
        <end position="20"/>
    </location>
</feature>
<reference evidence="2 3" key="1">
    <citation type="submission" date="2023-11" db="EMBL/GenBank/DDBJ databases">
        <title>Dfirmibasis_genome.</title>
        <authorList>
            <person name="Edelbroek B."/>
            <person name="Kjellin J."/>
            <person name="Jerlstrom-Hultqvist J."/>
            <person name="Soderbom F."/>
        </authorList>
    </citation>
    <scope>NUCLEOTIDE SEQUENCE [LARGE SCALE GENOMIC DNA]</scope>
    <source>
        <strain evidence="2 3">TNS-C-14</strain>
    </source>
</reference>
<gene>
    <name evidence="2" type="ORF">RB653_009356</name>
</gene>
<evidence type="ECO:0000256" key="1">
    <source>
        <dbReference type="SAM" id="SignalP"/>
    </source>
</evidence>
<dbReference type="EMBL" id="JAVFKY010000003">
    <property type="protein sequence ID" value="KAK5579671.1"/>
    <property type="molecule type" value="Genomic_DNA"/>
</dbReference>
<dbReference type="Proteomes" id="UP001344447">
    <property type="component" value="Unassembled WGS sequence"/>
</dbReference>
<dbReference type="AlphaFoldDB" id="A0AAN7U1W9"/>
<evidence type="ECO:0000313" key="2">
    <source>
        <dbReference type="EMBL" id="KAK5579671.1"/>
    </source>
</evidence>
<protein>
    <recommendedName>
        <fullName evidence="4">Saposin B-type domain-containing protein</fullName>
    </recommendedName>
</protein>
<evidence type="ECO:0008006" key="4">
    <source>
        <dbReference type="Google" id="ProtNLM"/>
    </source>
</evidence>
<keyword evidence="1" id="KW-0732">Signal</keyword>
<feature type="chain" id="PRO_5042899375" description="Saposin B-type domain-containing protein" evidence="1">
    <location>
        <begin position="21"/>
        <end position="102"/>
    </location>
</feature>
<comment type="caution">
    <text evidence="2">The sequence shown here is derived from an EMBL/GenBank/DDBJ whole genome shotgun (WGS) entry which is preliminary data.</text>
</comment>
<accession>A0AAN7U1W9</accession>
<proteinExistence type="predicted"/>
<keyword evidence="3" id="KW-1185">Reference proteome</keyword>
<organism evidence="2 3">
    <name type="scientific">Dictyostelium firmibasis</name>
    <dbReference type="NCBI Taxonomy" id="79012"/>
    <lineage>
        <taxon>Eukaryota</taxon>
        <taxon>Amoebozoa</taxon>
        <taxon>Evosea</taxon>
        <taxon>Eumycetozoa</taxon>
        <taxon>Dictyostelia</taxon>
        <taxon>Dictyosteliales</taxon>
        <taxon>Dictyosteliaceae</taxon>
        <taxon>Dictyostelium</taxon>
    </lineage>
</organism>
<sequence>MRFFATLFLIIAILINSCMGSLSILALKHQCNSYCSQAGNYAQDLAKDALGSQHINIGQAQNDFKNSFPQHFEKLVEIKDYLQSCEHACDSLVQNEIFNFFN</sequence>
<evidence type="ECO:0000313" key="3">
    <source>
        <dbReference type="Proteomes" id="UP001344447"/>
    </source>
</evidence>
<name>A0AAN7U1W9_9MYCE</name>